<dbReference type="PANTHER" id="PTHR43630">
    <property type="entry name" value="POLY-BETA-1,6-N-ACETYL-D-GLUCOSAMINE SYNTHASE"/>
    <property type="match status" value="1"/>
</dbReference>
<evidence type="ECO:0000313" key="6">
    <source>
        <dbReference type="Proteomes" id="UP000677228"/>
    </source>
</evidence>
<dbReference type="GO" id="GO:0016757">
    <property type="term" value="F:glycosyltransferase activity"/>
    <property type="evidence" value="ECO:0007669"/>
    <property type="project" value="UniProtKB-KW"/>
</dbReference>
<feature type="domain" description="Glycosyltransferase 2-like" evidence="3">
    <location>
        <begin position="64"/>
        <end position="204"/>
    </location>
</feature>
<dbReference type="Proteomes" id="UP000682733">
    <property type="component" value="Unassembled WGS sequence"/>
</dbReference>
<dbReference type="EMBL" id="CAJOBA010048590">
    <property type="protein sequence ID" value="CAF4214159.1"/>
    <property type="molecule type" value="Genomic_DNA"/>
</dbReference>
<dbReference type="InterPro" id="IPR029044">
    <property type="entry name" value="Nucleotide-diphossugar_trans"/>
</dbReference>
<evidence type="ECO:0000259" key="3">
    <source>
        <dbReference type="Pfam" id="PF00535"/>
    </source>
</evidence>
<keyword evidence="1" id="KW-0328">Glycosyltransferase</keyword>
<gene>
    <name evidence="4" type="ORF">OVA965_LOCUS33326</name>
    <name evidence="5" type="ORF">TMI583_LOCUS34211</name>
</gene>
<protein>
    <recommendedName>
        <fullName evidence="3">Glycosyltransferase 2-like domain-containing protein</fullName>
    </recommendedName>
</protein>
<reference evidence="4" key="1">
    <citation type="submission" date="2021-02" db="EMBL/GenBank/DDBJ databases">
        <authorList>
            <person name="Nowell W R."/>
        </authorList>
    </citation>
    <scope>NUCLEOTIDE SEQUENCE</scope>
</reference>
<evidence type="ECO:0000256" key="2">
    <source>
        <dbReference type="ARBA" id="ARBA00022679"/>
    </source>
</evidence>
<dbReference type="SUPFAM" id="SSF53448">
    <property type="entry name" value="Nucleotide-diphospho-sugar transferases"/>
    <property type="match status" value="1"/>
</dbReference>
<dbReference type="Pfam" id="PF00535">
    <property type="entry name" value="Glycos_transf_2"/>
    <property type="match status" value="1"/>
</dbReference>
<evidence type="ECO:0000313" key="5">
    <source>
        <dbReference type="EMBL" id="CAF4214159.1"/>
    </source>
</evidence>
<keyword evidence="2" id="KW-0808">Transferase</keyword>
<comment type="caution">
    <text evidence="4">The sequence shown here is derived from an EMBL/GenBank/DDBJ whole genome shotgun (WGS) entry which is preliminary data.</text>
</comment>
<proteinExistence type="predicted"/>
<accession>A0A8S2FB72</accession>
<dbReference type="EMBL" id="CAJNOK010026848">
    <property type="protein sequence ID" value="CAF1409727.1"/>
    <property type="molecule type" value="Genomic_DNA"/>
</dbReference>
<evidence type="ECO:0000313" key="4">
    <source>
        <dbReference type="EMBL" id="CAF1409727.1"/>
    </source>
</evidence>
<feature type="non-terminal residue" evidence="4">
    <location>
        <position position="1"/>
    </location>
</feature>
<evidence type="ECO:0000256" key="1">
    <source>
        <dbReference type="ARBA" id="ARBA00022676"/>
    </source>
</evidence>
<dbReference type="Proteomes" id="UP000677228">
    <property type="component" value="Unassembled WGS sequence"/>
</dbReference>
<dbReference type="PANTHER" id="PTHR43630:SF1">
    <property type="entry name" value="POLY-BETA-1,6-N-ACETYL-D-GLUCOSAMINE SYNTHASE"/>
    <property type="match status" value="1"/>
</dbReference>
<organism evidence="4 6">
    <name type="scientific">Didymodactylos carnosus</name>
    <dbReference type="NCBI Taxonomy" id="1234261"/>
    <lineage>
        <taxon>Eukaryota</taxon>
        <taxon>Metazoa</taxon>
        <taxon>Spiralia</taxon>
        <taxon>Gnathifera</taxon>
        <taxon>Rotifera</taxon>
        <taxon>Eurotatoria</taxon>
        <taxon>Bdelloidea</taxon>
        <taxon>Philodinida</taxon>
        <taxon>Philodinidae</taxon>
        <taxon>Didymodactylos</taxon>
    </lineage>
</organism>
<dbReference type="InterPro" id="IPR001173">
    <property type="entry name" value="Glyco_trans_2-like"/>
</dbReference>
<name>A0A8S2FB72_9BILA</name>
<sequence>VIIDIGIIDNEQLIDILYDNKIFPLLRVEQTNIKIYDYSQCYPQLILGKSYVLNYCAQYLRIYTILLPLYKEANKLKSLINYITNLDYPKNKLDVKIIVESDDLSMVHENILYTLPSYMHLIKVPFSLPRTKPKALNYAMQYCKGKYVVIYDAEDRPAFDQLLKAVIEFDRLPEEYVCLQAKLTFYNENENLLTKLFNIEYCIWFEYLLTGLSLMSLPVLLGGTSNHFKLDILQKVGFWDAYNVTEDADLGCSPANAAELRWQPTPPKPTFTLPSLLIIQD</sequence>
<dbReference type="AlphaFoldDB" id="A0A8S2FB72"/>
<dbReference type="Gene3D" id="3.90.550.10">
    <property type="entry name" value="Spore Coat Polysaccharide Biosynthesis Protein SpsA, Chain A"/>
    <property type="match status" value="1"/>
</dbReference>